<feature type="compositionally biased region" description="Low complexity" evidence="1">
    <location>
        <begin position="96"/>
        <end position="111"/>
    </location>
</feature>
<evidence type="ECO:0000313" key="2">
    <source>
        <dbReference type="EMBL" id="MBP3958025.1"/>
    </source>
</evidence>
<keyword evidence="3" id="KW-1185">Reference proteome</keyword>
<dbReference type="EMBL" id="JAGKQQ010000001">
    <property type="protein sequence ID" value="MBP3958025.1"/>
    <property type="molecule type" value="Genomic_DNA"/>
</dbReference>
<dbReference type="InterPro" id="IPR036390">
    <property type="entry name" value="WH_DNA-bd_sf"/>
</dbReference>
<gene>
    <name evidence="2" type="ORF">J8F10_22445</name>
</gene>
<evidence type="ECO:0000256" key="1">
    <source>
        <dbReference type="SAM" id="MobiDB-lite"/>
    </source>
</evidence>
<sequence length="156" mass="16429">MPSVRGIAETHQVSVVTASRALQILRDKGLIQTVERSGSRRVAPHRPSGGARAALTPGRGSGPRSPSRGSVLKLSRAGSRCTLSPTQSRSRRACPRARSGSTSGRPRTRVSAVCSSSRRVTVSRRCTWTSGSSVRAAPRACRSFWSNGTCAATAAN</sequence>
<evidence type="ECO:0000313" key="3">
    <source>
        <dbReference type="Proteomes" id="UP000676565"/>
    </source>
</evidence>
<feature type="region of interest" description="Disordered" evidence="1">
    <location>
        <begin position="35"/>
        <end position="111"/>
    </location>
</feature>
<protein>
    <submittedName>
        <fullName evidence="2">GntR family transcriptional regulator</fullName>
    </submittedName>
</protein>
<accession>A0ABS5BXQ2</accession>
<organism evidence="2 3">
    <name type="scientific">Gemmata palustris</name>
    <dbReference type="NCBI Taxonomy" id="2822762"/>
    <lineage>
        <taxon>Bacteria</taxon>
        <taxon>Pseudomonadati</taxon>
        <taxon>Planctomycetota</taxon>
        <taxon>Planctomycetia</taxon>
        <taxon>Gemmatales</taxon>
        <taxon>Gemmataceae</taxon>
        <taxon>Gemmata</taxon>
    </lineage>
</organism>
<dbReference type="Gene3D" id="1.10.10.10">
    <property type="entry name" value="Winged helix-like DNA-binding domain superfamily/Winged helix DNA-binding domain"/>
    <property type="match status" value="1"/>
</dbReference>
<name>A0ABS5BXQ2_9BACT</name>
<dbReference type="Proteomes" id="UP000676565">
    <property type="component" value="Unassembled WGS sequence"/>
</dbReference>
<dbReference type="SUPFAM" id="SSF46785">
    <property type="entry name" value="Winged helix' DNA-binding domain"/>
    <property type="match status" value="1"/>
</dbReference>
<comment type="caution">
    <text evidence="2">The sequence shown here is derived from an EMBL/GenBank/DDBJ whole genome shotgun (WGS) entry which is preliminary data.</text>
</comment>
<dbReference type="InterPro" id="IPR036388">
    <property type="entry name" value="WH-like_DNA-bd_sf"/>
</dbReference>
<proteinExistence type="predicted"/>
<reference evidence="2 3" key="1">
    <citation type="submission" date="2021-04" db="EMBL/GenBank/DDBJ databases">
        <authorList>
            <person name="Ivanova A."/>
        </authorList>
    </citation>
    <scope>NUCLEOTIDE SEQUENCE [LARGE SCALE GENOMIC DNA]</scope>
    <source>
        <strain evidence="2 3">G18</strain>
    </source>
</reference>